<dbReference type="Gene3D" id="3.40.50.2000">
    <property type="entry name" value="Glycogen Phosphorylase B"/>
    <property type="match status" value="2"/>
</dbReference>
<name>A0A5J5AW00_9ASTE</name>
<dbReference type="AlphaFoldDB" id="A0A5J5AW00"/>
<dbReference type="OrthoDB" id="5835829at2759"/>
<dbReference type="InterPro" id="IPR058980">
    <property type="entry name" value="Glyco_transf_N"/>
</dbReference>
<reference evidence="7 8" key="1">
    <citation type="submission" date="2019-09" db="EMBL/GenBank/DDBJ databases">
        <title>A chromosome-level genome assembly of the Chinese tupelo Nyssa sinensis.</title>
        <authorList>
            <person name="Yang X."/>
            <person name="Kang M."/>
            <person name="Yang Y."/>
            <person name="Xiong H."/>
            <person name="Wang M."/>
            <person name="Zhang Z."/>
            <person name="Wang Z."/>
            <person name="Wu H."/>
            <person name="Ma T."/>
            <person name="Liu J."/>
            <person name="Xi Z."/>
        </authorList>
    </citation>
    <scope>NUCLEOTIDE SEQUENCE [LARGE SCALE GENOMIC DNA]</scope>
    <source>
        <strain evidence="7">J267</strain>
        <tissue evidence="7">Leaf</tissue>
    </source>
</reference>
<dbReference type="FunFam" id="3.40.50.2000:FF:000060">
    <property type="entry name" value="Glycosyltransferase"/>
    <property type="match status" value="1"/>
</dbReference>
<dbReference type="EMBL" id="CM018041">
    <property type="protein sequence ID" value="KAA8534524.1"/>
    <property type="molecule type" value="Genomic_DNA"/>
</dbReference>
<dbReference type="PANTHER" id="PTHR48044">
    <property type="entry name" value="GLYCOSYLTRANSFERASE"/>
    <property type="match status" value="1"/>
</dbReference>
<keyword evidence="3 4" id="KW-0808">Transferase</keyword>
<dbReference type="PROSITE" id="PS00375">
    <property type="entry name" value="UDPGT"/>
    <property type="match status" value="1"/>
</dbReference>
<dbReference type="PANTHER" id="PTHR48044:SF29">
    <property type="entry name" value="GLYCOSYLTRANSFERASE"/>
    <property type="match status" value="1"/>
</dbReference>
<evidence type="ECO:0000256" key="1">
    <source>
        <dbReference type="ARBA" id="ARBA00009995"/>
    </source>
</evidence>
<dbReference type="InterPro" id="IPR035595">
    <property type="entry name" value="UDP_glycos_trans_CS"/>
</dbReference>
<dbReference type="Pfam" id="PF26168">
    <property type="entry name" value="Glyco_transf_N"/>
    <property type="match status" value="1"/>
</dbReference>
<protein>
    <recommendedName>
        <fullName evidence="5">Glycosyltransferase</fullName>
        <ecNumber evidence="5">2.4.1.-</ecNumber>
    </recommendedName>
</protein>
<gene>
    <name evidence="7" type="ORF">F0562_032041</name>
</gene>
<evidence type="ECO:0000313" key="7">
    <source>
        <dbReference type="EMBL" id="KAA8534524.1"/>
    </source>
</evidence>
<keyword evidence="8" id="KW-1185">Reference proteome</keyword>
<dbReference type="EC" id="2.4.1.-" evidence="5"/>
<proteinExistence type="inferred from homology"/>
<feature type="domain" description="Glycosyltransferase N-terminal" evidence="6">
    <location>
        <begin position="16"/>
        <end position="188"/>
    </location>
</feature>
<evidence type="ECO:0000256" key="5">
    <source>
        <dbReference type="RuleBase" id="RU362057"/>
    </source>
</evidence>
<evidence type="ECO:0000256" key="2">
    <source>
        <dbReference type="ARBA" id="ARBA00022676"/>
    </source>
</evidence>
<evidence type="ECO:0000256" key="3">
    <source>
        <dbReference type="ARBA" id="ARBA00022679"/>
    </source>
</evidence>
<dbReference type="GO" id="GO:0008194">
    <property type="term" value="F:UDP-glycosyltransferase activity"/>
    <property type="evidence" value="ECO:0007669"/>
    <property type="project" value="InterPro"/>
</dbReference>
<dbReference type="CDD" id="cd03784">
    <property type="entry name" value="GT1_Gtf-like"/>
    <property type="match status" value="1"/>
</dbReference>
<dbReference type="InterPro" id="IPR002213">
    <property type="entry name" value="UDP_glucos_trans"/>
</dbReference>
<evidence type="ECO:0000256" key="4">
    <source>
        <dbReference type="RuleBase" id="RU003718"/>
    </source>
</evidence>
<organism evidence="7 8">
    <name type="scientific">Nyssa sinensis</name>
    <dbReference type="NCBI Taxonomy" id="561372"/>
    <lineage>
        <taxon>Eukaryota</taxon>
        <taxon>Viridiplantae</taxon>
        <taxon>Streptophyta</taxon>
        <taxon>Embryophyta</taxon>
        <taxon>Tracheophyta</taxon>
        <taxon>Spermatophyta</taxon>
        <taxon>Magnoliopsida</taxon>
        <taxon>eudicotyledons</taxon>
        <taxon>Gunneridae</taxon>
        <taxon>Pentapetalae</taxon>
        <taxon>asterids</taxon>
        <taxon>Cornales</taxon>
        <taxon>Nyssaceae</taxon>
        <taxon>Nyssa</taxon>
    </lineage>
</organism>
<evidence type="ECO:0000259" key="6">
    <source>
        <dbReference type="Pfam" id="PF26168"/>
    </source>
</evidence>
<comment type="similarity">
    <text evidence="1 4">Belongs to the UDP-glycosyltransferase family.</text>
</comment>
<dbReference type="GO" id="GO:0016138">
    <property type="term" value="P:glycoside biosynthetic process"/>
    <property type="evidence" value="ECO:0007669"/>
    <property type="project" value="UniProtKB-ARBA"/>
</dbReference>
<sequence>MLPCSIKNKITEEYSLSIQLIELHLPSLPELPPHYHTTKGLPTHLMSTLKNAYEMASPSFADILKNLNPDLVIYDFNQPWAPAIASSLKIPSVQFLTCGAVMTSFALHMFKHRGEEFPFPAIYYPDFQIQKMRQSHVNDGKDKDRLIEAVERSCNIIFLKTFRKIEGKYIDYLSVLIGKKIVPVGPLVQELVEEDEHTEIIQWLDKKDESSSVFVSFGSEYFLSKEELEEVARGLELSKINFIWVVRFPVGERIRVEEALPEGFVERVKDRGLVVEGWAPQARILRHSSTGGFVSHCGWSSVMESMTFGVPIIALPMHLDQPLNAKLVEEVGVGVEVMRRNNGRLEREEIAQAIRKVVVEKNGEDVRTKARELSEEIRMKGEQDIDGVAEELIQLVGTARSNSNFN</sequence>
<evidence type="ECO:0000313" key="8">
    <source>
        <dbReference type="Proteomes" id="UP000325577"/>
    </source>
</evidence>
<dbReference type="SUPFAM" id="SSF53756">
    <property type="entry name" value="UDP-Glycosyltransferase/glycogen phosphorylase"/>
    <property type="match status" value="1"/>
</dbReference>
<accession>A0A5J5AW00</accession>
<keyword evidence="2 4" id="KW-0328">Glycosyltransferase</keyword>
<dbReference type="Proteomes" id="UP000325577">
    <property type="component" value="Linkage Group LG18"/>
</dbReference>
<dbReference type="Pfam" id="PF00201">
    <property type="entry name" value="UDPGT"/>
    <property type="match status" value="1"/>
</dbReference>